<evidence type="ECO:0000313" key="1">
    <source>
        <dbReference type="EMBL" id="SDH86727.1"/>
    </source>
</evidence>
<evidence type="ECO:0000313" key="2">
    <source>
        <dbReference type="Proteomes" id="UP000199705"/>
    </source>
</evidence>
<name>A0A1G8FX84_9SPHI</name>
<dbReference type="AlphaFoldDB" id="A0A1G8FX84"/>
<dbReference type="STRING" id="551996.SAMN05192573_11394"/>
<organism evidence="1 2">
    <name type="scientific">Mucilaginibacter gossypii</name>
    <dbReference type="NCBI Taxonomy" id="551996"/>
    <lineage>
        <taxon>Bacteria</taxon>
        <taxon>Pseudomonadati</taxon>
        <taxon>Bacteroidota</taxon>
        <taxon>Sphingobacteriia</taxon>
        <taxon>Sphingobacteriales</taxon>
        <taxon>Sphingobacteriaceae</taxon>
        <taxon>Mucilaginibacter</taxon>
    </lineage>
</organism>
<dbReference type="InterPro" id="IPR045944">
    <property type="entry name" value="DUF6364"/>
</dbReference>
<sequence>MESTKLTLSVKADSLSLVKEYAKRQHTSVSKLVQEFLDGIAEQEKKDDPIKEKYKNVEIPEWIKQLTGIVKDPNPDMSYDDMKHEYFKEKYGI</sequence>
<keyword evidence="2" id="KW-1185">Reference proteome</keyword>
<dbReference type="Proteomes" id="UP000199705">
    <property type="component" value="Unassembled WGS sequence"/>
</dbReference>
<dbReference type="RefSeq" id="WP_091172171.1">
    <property type="nucleotide sequence ID" value="NZ_CP071878.2"/>
</dbReference>
<gene>
    <name evidence="1" type="ORF">SAMN05192573_11394</name>
</gene>
<dbReference type="EMBL" id="FNCG01000013">
    <property type="protein sequence ID" value="SDH86727.1"/>
    <property type="molecule type" value="Genomic_DNA"/>
</dbReference>
<accession>A0A1G8FX84</accession>
<proteinExistence type="predicted"/>
<protein>
    <submittedName>
        <fullName evidence="1">Uncharacterized protein</fullName>
    </submittedName>
</protein>
<dbReference type="Pfam" id="PF19891">
    <property type="entry name" value="DUF6364"/>
    <property type="match status" value="1"/>
</dbReference>
<reference evidence="2" key="1">
    <citation type="submission" date="2016-10" db="EMBL/GenBank/DDBJ databases">
        <authorList>
            <person name="Varghese N."/>
            <person name="Submissions S."/>
        </authorList>
    </citation>
    <scope>NUCLEOTIDE SEQUENCE [LARGE SCALE GENOMIC DNA]</scope>
    <source>
        <strain evidence="2">Gh-67</strain>
    </source>
</reference>